<name>T1F9R8_HELRO</name>
<evidence type="ECO:0000313" key="4">
    <source>
        <dbReference type="Proteomes" id="UP000015101"/>
    </source>
</evidence>
<proteinExistence type="predicted"/>
<dbReference type="EnsemblMetazoa" id="HelroT175848">
    <property type="protein sequence ID" value="HelroP175848"/>
    <property type="gene ID" value="HelroG175848"/>
</dbReference>
<gene>
    <name evidence="3" type="primary">20205567</name>
    <name evidence="2" type="ORF">HELRODRAFT_175848</name>
</gene>
<reference evidence="4" key="1">
    <citation type="submission" date="2012-12" db="EMBL/GenBank/DDBJ databases">
        <authorList>
            <person name="Hellsten U."/>
            <person name="Grimwood J."/>
            <person name="Chapman J.A."/>
            <person name="Shapiro H."/>
            <person name="Aerts A."/>
            <person name="Otillar R.P."/>
            <person name="Terry A.Y."/>
            <person name="Boore J.L."/>
            <person name="Simakov O."/>
            <person name="Marletaz F."/>
            <person name="Cho S.-J."/>
            <person name="Edsinger-Gonzales E."/>
            <person name="Havlak P."/>
            <person name="Kuo D.-H."/>
            <person name="Larsson T."/>
            <person name="Lv J."/>
            <person name="Arendt D."/>
            <person name="Savage R."/>
            <person name="Osoegawa K."/>
            <person name="de Jong P."/>
            <person name="Lindberg D.R."/>
            <person name="Seaver E.C."/>
            <person name="Weisblat D.A."/>
            <person name="Putnam N.H."/>
            <person name="Grigoriev I.V."/>
            <person name="Rokhsar D.S."/>
        </authorList>
    </citation>
    <scope>NUCLEOTIDE SEQUENCE</scope>
</reference>
<dbReference type="InParanoid" id="T1F9R8"/>
<organism evidence="3 4">
    <name type="scientific">Helobdella robusta</name>
    <name type="common">Californian leech</name>
    <dbReference type="NCBI Taxonomy" id="6412"/>
    <lineage>
        <taxon>Eukaryota</taxon>
        <taxon>Metazoa</taxon>
        <taxon>Spiralia</taxon>
        <taxon>Lophotrochozoa</taxon>
        <taxon>Annelida</taxon>
        <taxon>Clitellata</taxon>
        <taxon>Hirudinea</taxon>
        <taxon>Rhynchobdellida</taxon>
        <taxon>Glossiphoniidae</taxon>
        <taxon>Helobdella</taxon>
    </lineage>
</organism>
<keyword evidence="4" id="KW-1185">Reference proteome</keyword>
<sequence>MASLFQFRKTFILLLILLFVFSLHSIEKNILTSNEVPSSTDNKFQKFVHHYDRDYLNHHSYNNHQHKHFVSKLKLKLSNLEKRKKKSITHSMINSEGEIDVFINETASGIIWSIDKKDQERYFFVNEVPDIFELHPTQGNIRLKDGAVLDYDRGQQKYVLQVGITRVDDLNCESFAPFLSFSYLFIQIRFMTPGKFF</sequence>
<evidence type="ECO:0000313" key="2">
    <source>
        <dbReference type="EMBL" id="ESO00426.1"/>
    </source>
</evidence>
<accession>T1F9R8</accession>
<dbReference type="Proteomes" id="UP000015101">
    <property type="component" value="Unassembled WGS sequence"/>
</dbReference>
<dbReference type="KEGG" id="hro:HELRODRAFT_175848"/>
<feature type="signal peptide" evidence="1">
    <location>
        <begin position="1"/>
        <end position="25"/>
    </location>
</feature>
<reference evidence="3" key="3">
    <citation type="submission" date="2015-06" db="UniProtKB">
        <authorList>
            <consortium name="EnsemblMetazoa"/>
        </authorList>
    </citation>
    <scope>IDENTIFICATION</scope>
</reference>
<dbReference type="CTD" id="20205567"/>
<dbReference type="GeneID" id="20205567"/>
<keyword evidence="1" id="KW-0732">Signal</keyword>
<dbReference type="HOGENOM" id="CLU_1385542_0_0_1"/>
<reference evidence="2 4" key="2">
    <citation type="journal article" date="2013" name="Nature">
        <title>Insights into bilaterian evolution from three spiralian genomes.</title>
        <authorList>
            <person name="Simakov O."/>
            <person name="Marletaz F."/>
            <person name="Cho S.J."/>
            <person name="Edsinger-Gonzales E."/>
            <person name="Havlak P."/>
            <person name="Hellsten U."/>
            <person name="Kuo D.H."/>
            <person name="Larsson T."/>
            <person name="Lv J."/>
            <person name="Arendt D."/>
            <person name="Savage R."/>
            <person name="Osoegawa K."/>
            <person name="de Jong P."/>
            <person name="Grimwood J."/>
            <person name="Chapman J.A."/>
            <person name="Shapiro H."/>
            <person name="Aerts A."/>
            <person name="Otillar R.P."/>
            <person name="Terry A.Y."/>
            <person name="Boore J.L."/>
            <person name="Grigoriev I.V."/>
            <person name="Lindberg D.R."/>
            <person name="Seaver E.C."/>
            <person name="Weisblat D.A."/>
            <person name="Putnam N.H."/>
            <person name="Rokhsar D.S."/>
        </authorList>
    </citation>
    <scope>NUCLEOTIDE SEQUENCE</scope>
</reference>
<protein>
    <submittedName>
        <fullName evidence="2 3">Uncharacterized protein</fullName>
    </submittedName>
</protein>
<dbReference type="RefSeq" id="XP_009021476.1">
    <property type="nucleotide sequence ID" value="XM_009023228.1"/>
</dbReference>
<feature type="chain" id="PRO_5010980472" evidence="1">
    <location>
        <begin position="26"/>
        <end position="197"/>
    </location>
</feature>
<dbReference type="EMBL" id="AMQM01005452">
    <property type="status" value="NOT_ANNOTATED_CDS"/>
    <property type="molecule type" value="Genomic_DNA"/>
</dbReference>
<dbReference type="AlphaFoldDB" id="T1F9R8"/>
<evidence type="ECO:0000313" key="3">
    <source>
        <dbReference type="EnsemblMetazoa" id="HelroP175848"/>
    </source>
</evidence>
<dbReference type="EMBL" id="KB096945">
    <property type="protein sequence ID" value="ESO00426.1"/>
    <property type="molecule type" value="Genomic_DNA"/>
</dbReference>
<evidence type="ECO:0000256" key="1">
    <source>
        <dbReference type="SAM" id="SignalP"/>
    </source>
</evidence>